<dbReference type="SUPFAM" id="SSF56219">
    <property type="entry name" value="DNase I-like"/>
    <property type="match status" value="1"/>
</dbReference>
<dbReference type="Pfam" id="PF03372">
    <property type="entry name" value="Exo_endo_phos"/>
    <property type="match status" value="1"/>
</dbReference>
<dbReference type="GO" id="GO:0004519">
    <property type="term" value="F:endonuclease activity"/>
    <property type="evidence" value="ECO:0007669"/>
    <property type="project" value="UniProtKB-KW"/>
</dbReference>
<accession>A0ABU2WED6</accession>
<feature type="domain" description="Endonuclease/exonuclease/phosphatase" evidence="1">
    <location>
        <begin position="21"/>
        <end position="254"/>
    </location>
</feature>
<gene>
    <name evidence="2" type="ORF">RM530_01155</name>
</gene>
<dbReference type="PANTHER" id="PTHR14859">
    <property type="entry name" value="CALCOFLUOR WHITE HYPERSENSITIVE PROTEIN PRECURSOR"/>
    <property type="match status" value="1"/>
</dbReference>
<dbReference type="Gene3D" id="3.60.10.10">
    <property type="entry name" value="Endonuclease/exonuclease/phosphatase"/>
    <property type="match status" value="1"/>
</dbReference>
<keyword evidence="2" id="KW-0540">Nuclease</keyword>
<dbReference type="InterPro" id="IPR051916">
    <property type="entry name" value="GPI-anchor_lipid_remodeler"/>
</dbReference>
<organism evidence="2 3">
    <name type="scientific">Banduia mediterranea</name>
    <dbReference type="NCBI Taxonomy" id="3075609"/>
    <lineage>
        <taxon>Bacteria</taxon>
        <taxon>Pseudomonadati</taxon>
        <taxon>Pseudomonadota</taxon>
        <taxon>Gammaproteobacteria</taxon>
        <taxon>Nevskiales</taxon>
        <taxon>Algiphilaceae</taxon>
        <taxon>Banduia</taxon>
    </lineage>
</organism>
<keyword evidence="3" id="KW-1185">Reference proteome</keyword>
<dbReference type="Proteomes" id="UP001254608">
    <property type="component" value="Unassembled WGS sequence"/>
</dbReference>
<name>A0ABU2WED6_9GAMM</name>
<reference evidence="2 3" key="1">
    <citation type="submission" date="2023-09" db="EMBL/GenBank/DDBJ databases">
        <authorList>
            <person name="Rey-Velasco X."/>
        </authorList>
    </citation>
    <scope>NUCLEOTIDE SEQUENCE [LARGE SCALE GENOMIC DNA]</scope>
    <source>
        <strain evidence="2 3">W345</strain>
    </source>
</reference>
<protein>
    <submittedName>
        <fullName evidence="2">Endonuclease/exonuclease/phosphatase family protein</fullName>
    </submittedName>
</protein>
<dbReference type="RefSeq" id="WP_311363366.1">
    <property type="nucleotide sequence ID" value="NZ_JAVRIC010000001.1"/>
</dbReference>
<dbReference type="PANTHER" id="PTHR14859:SF15">
    <property type="entry name" value="ENDONUCLEASE_EXONUCLEASE_PHOSPHATASE DOMAIN-CONTAINING PROTEIN"/>
    <property type="match status" value="1"/>
</dbReference>
<dbReference type="InterPro" id="IPR036691">
    <property type="entry name" value="Endo/exonu/phosph_ase_sf"/>
</dbReference>
<proteinExistence type="predicted"/>
<keyword evidence="2" id="KW-0255">Endonuclease</keyword>
<evidence type="ECO:0000259" key="1">
    <source>
        <dbReference type="Pfam" id="PF03372"/>
    </source>
</evidence>
<dbReference type="InterPro" id="IPR005135">
    <property type="entry name" value="Endo/exonuclease/phosphatase"/>
</dbReference>
<evidence type="ECO:0000313" key="2">
    <source>
        <dbReference type="EMBL" id="MDT0495974.1"/>
    </source>
</evidence>
<evidence type="ECO:0000313" key="3">
    <source>
        <dbReference type="Proteomes" id="UP001254608"/>
    </source>
</evidence>
<dbReference type="EMBL" id="JAVRIC010000001">
    <property type="protein sequence ID" value="MDT0495974.1"/>
    <property type="molecule type" value="Genomic_DNA"/>
</dbReference>
<keyword evidence="2" id="KW-0378">Hydrolase</keyword>
<comment type="caution">
    <text evidence="2">The sequence shown here is derived from an EMBL/GenBank/DDBJ whole genome shotgun (WGS) entry which is preliminary data.</text>
</comment>
<sequence length="266" mass="29979">MFHHDKKPRDESAPERSLRVLTLNIQVGMQTEHYRHYFTGMWRHVLPSRGVRSNLDRIAELASDYDVVALQECDAGSLRTQQLNQVEYLASSAGFTHWQAAINRDLKPFARHCLGFLSRYPLHEVRHHPLPGRIPGRGALQAELRLDAHAPLQLVVTHLALNREARTRQLDYLGGLAIPDADTATQDTVILGDLNCEPQELRDHQRLRAAGLTPAHAEPTFPSWRPTRSIDHVLSTAGVSIVRTQVLDNRLSDHLPVATEIALRPN</sequence>